<dbReference type="RefSeq" id="WP_323452579.1">
    <property type="nucleotide sequence ID" value="NZ_JAYFUI010000054.1"/>
</dbReference>
<dbReference type="EMBL" id="JAYFUI010000054">
    <property type="protein sequence ID" value="MEA5670552.1"/>
    <property type="molecule type" value="Genomic_DNA"/>
</dbReference>
<comment type="caution">
    <text evidence="1">The sequence shown here is derived from an EMBL/GenBank/DDBJ whole genome shotgun (WGS) entry which is preliminary data.</text>
</comment>
<sequence>MEQPTHTLAASTSEPLTFRVTRQAQESFIAPTVLEAANNGTGPLDPIDALRGATVRVRYDGMQTTDILVVDWDGGATAANWQSAQEAGSVVGYVDFLVPVSVVAASQGKSVTIVYVVLRNGQPRSSQPLELAVGELAVGELNEPTVPEAPDKTLDLAAFAGDARVVVQPWPLIAQGQRYWIKVSGELENGSAYFFYVAQNLPVTEDEEKAGLDKPLLRAELEKFKDGANLEIELSVAFDHLTPRQFPNLTIVLLKAITVMEDFRSFSAQQLVVGNPLTSVTGVIITPEIVTCKRDKCTALWIDSSAPLHMADGSIIKFTAGNRARTLTVGYHYLHTVGHYVELFGASGRMVSYTLPASGYATVEVDIHSTNNAPILFVRVRSVREAGEDDTGFLIDYLIWR</sequence>
<organism evidence="1 2">
    <name type="scientific">Pseudomonas machongensis</name>
    <dbReference type="NCBI Taxonomy" id="3110229"/>
    <lineage>
        <taxon>Bacteria</taxon>
        <taxon>Pseudomonadati</taxon>
        <taxon>Pseudomonadota</taxon>
        <taxon>Gammaproteobacteria</taxon>
        <taxon>Pseudomonadales</taxon>
        <taxon>Pseudomonadaceae</taxon>
        <taxon>Pseudomonas</taxon>
    </lineage>
</organism>
<proteinExistence type="predicted"/>
<protein>
    <submittedName>
        <fullName evidence="1">Uncharacterized protein</fullName>
    </submittedName>
</protein>
<evidence type="ECO:0000313" key="1">
    <source>
        <dbReference type="EMBL" id="MEA5670552.1"/>
    </source>
</evidence>
<gene>
    <name evidence="1" type="ORF">VA602_04300</name>
</gene>
<keyword evidence="2" id="KW-1185">Reference proteome</keyword>
<dbReference type="Proteomes" id="UP001302573">
    <property type="component" value="Unassembled WGS sequence"/>
</dbReference>
<evidence type="ECO:0000313" key="2">
    <source>
        <dbReference type="Proteomes" id="UP001302573"/>
    </source>
</evidence>
<name>A0ABU5VB15_9PSED</name>
<accession>A0ABU5VB15</accession>
<reference evidence="1 2" key="1">
    <citation type="submission" date="2023-12" db="EMBL/GenBank/DDBJ databases">
        <title>Pseudomonas machongensis sp. nov., isolated from wilted pepper plants (Capsicum annuum).</title>
        <authorList>
            <person name="Qiu M."/>
            <person name="Li Y."/>
            <person name="Liu Q."/>
            <person name="Zhang X."/>
            <person name="Huang Y."/>
            <person name="Guo R."/>
            <person name="Hu M."/>
            <person name="Zhou J."/>
            <person name="Zhou X."/>
        </authorList>
    </citation>
    <scope>NUCLEOTIDE SEQUENCE [LARGE SCALE GENOMIC DNA]</scope>
    <source>
        <strain evidence="1 2">MH2</strain>
    </source>
</reference>